<reference evidence="4 5" key="1">
    <citation type="journal article" date="2023" name="Microorganisms">
        <title>Thiorhodovibrio frisius and Trv. litoralis spp. nov., Two Novel Members from a Clade of Fastidious Purple Sulfur Bacteria That Exhibit Unique Red-Shifted Light-Harvesting Capabilities.</title>
        <authorList>
            <person name="Methner A."/>
            <person name="Kuzyk S.B."/>
            <person name="Petersen J."/>
            <person name="Bauer S."/>
            <person name="Brinkmann H."/>
            <person name="Sichau K."/>
            <person name="Wanner G."/>
            <person name="Wolf J."/>
            <person name="Neumann-Schaal M."/>
            <person name="Henke P."/>
            <person name="Tank M."/>
            <person name="Sproer C."/>
            <person name="Bunk B."/>
            <person name="Overmann J."/>
        </authorList>
    </citation>
    <scope>NUCLEOTIDE SEQUENCE [LARGE SCALE GENOMIC DNA]</scope>
    <source>
        <strain evidence="4 5">DSM 6702</strain>
    </source>
</reference>
<accession>A0ABZ0SC44</accession>
<feature type="domain" description="3-beta hydroxysteroid dehydrogenase/isomerase" evidence="1">
    <location>
        <begin position="385"/>
        <end position="612"/>
    </location>
</feature>
<dbReference type="Pfam" id="PF01408">
    <property type="entry name" value="GFO_IDH_MocA"/>
    <property type="match status" value="1"/>
</dbReference>
<proteinExistence type="predicted"/>
<organism evidence="4 5">
    <name type="scientific">Thiorhodovibrio winogradskyi</name>
    <dbReference type="NCBI Taxonomy" id="77007"/>
    <lineage>
        <taxon>Bacteria</taxon>
        <taxon>Pseudomonadati</taxon>
        <taxon>Pseudomonadota</taxon>
        <taxon>Gammaproteobacteria</taxon>
        <taxon>Chromatiales</taxon>
        <taxon>Chromatiaceae</taxon>
        <taxon>Thiorhodovibrio</taxon>
    </lineage>
</organism>
<dbReference type="Gene3D" id="3.30.360.10">
    <property type="entry name" value="Dihydrodipicolinate Reductase, domain 2"/>
    <property type="match status" value="1"/>
</dbReference>
<keyword evidence="4" id="KW-0560">Oxidoreductase</keyword>
<dbReference type="SUPFAM" id="SSF55347">
    <property type="entry name" value="Glyceraldehyde-3-phosphate dehydrogenase-like, C-terminal domain"/>
    <property type="match status" value="1"/>
</dbReference>
<name>A0ABZ0SC44_9GAMM</name>
<gene>
    <name evidence="4" type="primary">rifL</name>
    <name evidence="4" type="ORF">Thiowin_02710</name>
</gene>
<evidence type="ECO:0000259" key="2">
    <source>
        <dbReference type="Pfam" id="PF01408"/>
    </source>
</evidence>
<evidence type="ECO:0000313" key="5">
    <source>
        <dbReference type="Proteomes" id="UP001432180"/>
    </source>
</evidence>
<dbReference type="PANTHER" id="PTHR43377">
    <property type="entry name" value="BILIVERDIN REDUCTASE A"/>
    <property type="match status" value="1"/>
</dbReference>
<feature type="domain" description="GFO/IDH/MocA-like oxidoreductase" evidence="3">
    <location>
        <begin position="150"/>
        <end position="269"/>
    </location>
</feature>
<dbReference type="Proteomes" id="UP001432180">
    <property type="component" value="Chromosome"/>
</dbReference>
<dbReference type="EMBL" id="CP121472">
    <property type="protein sequence ID" value="WPL17671.1"/>
    <property type="molecule type" value="Genomic_DNA"/>
</dbReference>
<dbReference type="PANTHER" id="PTHR43377:SF1">
    <property type="entry name" value="BILIVERDIN REDUCTASE A"/>
    <property type="match status" value="1"/>
</dbReference>
<dbReference type="SUPFAM" id="SSF51735">
    <property type="entry name" value="NAD(P)-binding Rossmann-fold domains"/>
    <property type="match status" value="2"/>
</dbReference>
<dbReference type="InterPro" id="IPR036291">
    <property type="entry name" value="NAD(P)-bd_dom_sf"/>
</dbReference>
<dbReference type="InterPro" id="IPR051450">
    <property type="entry name" value="Gfo/Idh/MocA_Oxidoreductases"/>
</dbReference>
<dbReference type="InterPro" id="IPR055170">
    <property type="entry name" value="GFO_IDH_MocA-like_dom"/>
</dbReference>
<dbReference type="Pfam" id="PF22725">
    <property type="entry name" value="GFO_IDH_MocA_C3"/>
    <property type="match status" value="1"/>
</dbReference>
<evidence type="ECO:0000313" key="4">
    <source>
        <dbReference type="EMBL" id="WPL17671.1"/>
    </source>
</evidence>
<sequence>MNNIPVNTIYRSGAPPQIKLPLRVAVIGCGSFAEQFHLPVLAGHDDIKLAALVDRDSKRLSRLATAYGVPIAVEDQSDLSVNQIDAAILATPPVHHRDGAIDLLQRGIHVLVEKPMALHLADAEAMCAAADDSGVVLAVGVYKRLLPVIRFVKQLLQEQRFGKPLRCTASWGGIGGYGSATLALMKKELAGGGVLMDLGPHLLDILTYWFGEDGRVLEYRDDARGGIEADCDGLLGFQLQGVSVEVDFHLSRARNLDSGFRVECETATLEFGVTERFEITVYPSVGASPYLIRPTDVDTGASWFEPFRAEIDDWLGAIVAGKRPELDGRSCLASLRLIEECYSKRQSLDYPWLIPDHQSPSATPVTAAHAAHSFVRATKAPRRVLITGAGGFIGSRASELLFASGNWQIRGQIRRPASASRLARLPIEMIQADLRSESDVARMVDGCDAVVHCAVGTDYGQNRSIYEVTVGGTKRLVDAAKRAGVQRFVHLSSIGVNDPDAHSVISHDTPMHSNKDDWYGYTKGLAERATLAAADGRFCPVILRPGCVYGPYGFTFVMNPLAALVQGRLVLADSSDLPSNTVYVDNLAHAICLALEGDEERICGEIAVISDEPNWTWGQYFGFFADALGVPLRTASAPTNDLRAKRIKPEHAKVLPALVSAEAKQFAKRLLRTDPLGTLPRLTMERFPASERWLRKLLKMDAPEIYRRPPSRASRDMVFTSRKGAISLENAKQALGYHSLVDPEQAMAVTLQWAYYAGVVPREKVNR</sequence>
<dbReference type="EC" id="1.1.1.-" evidence="4"/>
<protein>
    <submittedName>
        <fullName evidence="4">UDP-kanosamine synthase oxidoreductase subunit</fullName>
        <ecNumber evidence="4">1.1.1.-</ecNumber>
    </submittedName>
</protein>
<dbReference type="GO" id="GO:0016491">
    <property type="term" value="F:oxidoreductase activity"/>
    <property type="evidence" value="ECO:0007669"/>
    <property type="project" value="UniProtKB-KW"/>
</dbReference>
<dbReference type="Gene3D" id="3.40.50.720">
    <property type="entry name" value="NAD(P)-binding Rossmann-like Domain"/>
    <property type="match status" value="2"/>
</dbReference>
<dbReference type="Pfam" id="PF01073">
    <property type="entry name" value="3Beta_HSD"/>
    <property type="match status" value="1"/>
</dbReference>
<dbReference type="InterPro" id="IPR002225">
    <property type="entry name" value="3Beta_OHSteriod_DH/Estase"/>
</dbReference>
<keyword evidence="5" id="KW-1185">Reference proteome</keyword>
<evidence type="ECO:0000259" key="1">
    <source>
        <dbReference type="Pfam" id="PF01073"/>
    </source>
</evidence>
<dbReference type="RefSeq" id="WP_328983482.1">
    <property type="nucleotide sequence ID" value="NZ_CP121472.1"/>
</dbReference>
<evidence type="ECO:0000259" key="3">
    <source>
        <dbReference type="Pfam" id="PF22725"/>
    </source>
</evidence>
<feature type="domain" description="Gfo/Idh/MocA-like oxidoreductase N-terminal" evidence="2">
    <location>
        <begin position="22"/>
        <end position="140"/>
    </location>
</feature>
<dbReference type="InterPro" id="IPR000683">
    <property type="entry name" value="Gfo/Idh/MocA-like_OxRdtase_N"/>
</dbReference>